<comment type="caution">
    <text evidence="2">The sequence shown here is derived from an EMBL/GenBank/DDBJ whole genome shotgun (WGS) entry which is preliminary data.</text>
</comment>
<proteinExistence type="predicted"/>
<evidence type="ECO:0000313" key="2">
    <source>
        <dbReference type="EMBL" id="KRM05136.1"/>
    </source>
</evidence>
<dbReference type="GO" id="GO:1990189">
    <property type="term" value="F:protein N-terminal-serine acetyltransferase activity"/>
    <property type="evidence" value="ECO:0007669"/>
    <property type="project" value="TreeGrafter"/>
</dbReference>
<dbReference type="InterPro" id="IPR000182">
    <property type="entry name" value="GNAT_dom"/>
</dbReference>
<dbReference type="GO" id="GO:0008999">
    <property type="term" value="F:protein-N-terminal-alanine acetyltransferase activity"/>
    <property type="evidence" value="ECO:0007669"/>
    <property type="project" value="TreeGrafter"/>
</dbReference>
<gene>
    <name evidence="2" type="ORF">FD41_GL000773</name>
</gene>
<dbReference type="OrthoDB" id="9784707at2"/>
<dbReference type="InterPro" id="IPR016181">
    <property type="entry name" value="Acyl_CoA_acyltransferase"/>
</dbReference>
<name>A0A0R1VHC0_9LACO</name>
<protein>
    <submittedName>
        <fullName evidence="2">N-acetyltransferase</fullName>
    </submittedName>
</protein>
<organism evidence="2 3">
    <name type="scientific">Lentilactobacillus farraginis DSM 18382 = JCM 14108</name>
    <dbReference type="NCBI Taxonomy" id="1423743"/>
    <lineage>
        <taxon>Bacteria</taxon>
        <taxon>Bacillati</taxon>
        <taxon>Bacillota</taxon>
        <taxon>Bacilli</taxon>
        <taxon>Lactobacillales</taxon>
        <taxon>Lactobacillaceae</taxon>
        <taxon>Lentilactobacillus</taxon>
    </lineage>
</organism>
<sequence>MFIHKVNETTAFKIPEERDAATLLEIVENNRTEFGQWLPWVKDMYSADDEQAFIKNGRQRMAAGTFWFAAIMYRDNIVGLLDLHQISQEHHRCQIGYWLAGSCQGKGIMTAAVRELETIAFNELNMNRIEIMADKNNQKSRSVAERRGFHLDGILKQYAFYNGQFRDMALYSKLKQ</sequence>
<keyword evidence="3" id="KW-1185">Reference proteome</keyword>
<dbReference type="PATRIC" id="fig|1423743.5.peg.793"/>
<dbReference type="InterPro" id="IPR051908">
    <property type="entry name" value="Ribosomal_N-acetyltransferase"/>
</dbReference>
<accession>A0A0R1VHC0</accession>
<dbReference type="GO" id="GO:0005737">
    <property type="term" value="C:cytoplasm"/>
    <property type="evidence" value="ECO:0007669"/>
    <property type="project" value="TreeGrafter"/>
</dbReference>
<reference evidence="2 3" key="1">
    <citation type="journal article" date="2015" name="Genome Announc.">
        <title>Expanding the biotechnology potential of lactobacilli through comparative genomics of 213 strains and associated genera.</title>
        <authorList>
            <person name="Sun Z."/>
            <person name="Harris H.M."/>
            <person name="McCann A."/>
            <person name="Guo C."/>
            <person name="Argimon S."/>
            <person name="Zhang W."/>
            <person name="Yang X."/>
            <person name="Jeffery I.B."/>
            <person name="Cooney J.C."/>
            <person name="Kagawa T.F."/>
            <person name="Liu W."/>
            <person name="Song Y."/>
            <person name="Salvetti E."/>
            <person name="Wrobel A."/>
            <person name="Rasinkangas P."/>
            <person name="Parkhill J."/>
            <person name="Rea M.C."/>
            <person name="O'Sullivan O."/>
            <person name="Ritari J."/>
            <person name="Douillard F.P."/>
            <person name="Paul Ross R."/>
            <person name="Yang R."/>
            <person name="Briner A.E."/>
            <person name="Felis G.E."/>
            <person name="de Vos W.M."/>
            <person name="Barrangou R."/>
            <person name="Klaenhammer T.R."/>
            <person name="Caufield P.W."/>
            <person name="Cui Y."/>
            <person name="Zhang H."/>
            <person name="O'Toole P.W."/>
        </authorList>
    </citation>
    <scope>NUCLEOTIDE SEQUENCE [LARGE SCALE GENOMIC DNA]</scope>
    <source>
        <strain evidence="2 3">DSM 18382</strain>
    </source>
</reference>
<evidence type="ECO:0000259" key="1">
    <source>
        <dbReference type="PROSITE" id="PS51186"/>
    </source>
</evidence>
<keyword evidence="2" id="KW-0808">Transferase</keyword>
<evidence type="ECO:0000313" key="3">
    <source>
        <dbReference type="Proteomes" id="UP000051966"/>
    </source>
</evidence>
<dbReference type="AlphaFoldDB" id="A0A0R1VHC0"/>
<dbReference type="RefSeq" id="WP_056984075.1">
    <property type="nucleotide sequence ID" value="NZ_AZFY01000112.1"/>
</dbReference>
<dbReference type="PROSITE" id="PS51186">
    <property type="entry name" value="GNAT"/>
    <property type="match status" value="1"/>
</dbReference>
<feature type="domain" description="N-acetyltransferase" evidence="1">
    <location>
        <begin position="24"/>
        <end position="167"/>
    </location>
</feature>
<dbReference type="Proteomes" id="UP000051966">
    <property type="component" value="Unassembled WGS sequence"/>
</dbReference>
<dbReference type="EMBL" id="AZFY01000112">
    <property type="protein sequence ID" value="KRM05136.1"/>
    <property type="molecule type" value="Genomic_DNA"/>
</dbReference>
<dbReference type="PANTHER" id="PTHR43441:SF11">
    <property type="entry name" value="RIBOSOMAL-PROTEIN-SERINE ACETYLTRANSFERASE"/>
    <property type="match status" value="1"/>
</dbReference>
<dbReference type="Gene3D" id="3.40.630.30">
    <property type="match status" value="1"/>
</dbReference>
<dbReference type="SUPFAM" id="SSF55729">
    <property type="entry name" value="Acyl-CoA N-acyltransferases (Nat)"/>
    <property type="match status" value="1"/>
</dbReference>
<dbReference type="Pfam" id="PF13302">
    <property type="entry name" value="Acetyltransf_3"/>
    <property type="match status" value="1"/>
</dbReference>
<dbReference type="PANTHER" id="PTHR43441">
    <property type="entry name" value="RIBOSOMAL-PROTEIN-SERINE ACETYLTRANSFERASE"/>
    <property type="match status" value="1"/>
</dbReference>